<dbReference type="CDD" id="cd01335">
    <property type="entry name" value="Radical_SAM"/>
    <property type="match status" value="1"/>
</dbReference>
<keyword evidence="2" id="KW-0963">Cytoplasm</keyword>
<dbReference type="AlphaFoldDB" id="A0A933W1A4"/>
<keyword evidence="2" id="KW-0143">Chaperone</keyword>
<accession>A0A933W1A4</accession>
<feature type="region of interest" description="Disordered" evidence="3">
    <location>
        <begin position="1"/>
        <end position="24"/>
    </location>
</feature>
<sequence length="411" mass="45078">MERPVQHPLQPDVPAHSLNREGPGEAARREARVGLYVHVPFCAVRCHYCHFSTAAFSGDAVERWFAGIEREADLRAPLADGVAFTSLFFGGGTPSALSSRHFRRLWDLLRARFTLAPDAEVTLEANPESAKDALLAAWREAGVNRLSFGAQSFEPSELRSLGRIHDEARPVEAVALARAHGFERLSLDLMYGYPGHTSAAFARTLARAGELGLEHVSAYCYIPEGVTPQGERALASGGPAVPDEAQAALYEQLSEAMEGMGLACYETSNFCRPDAESRHNLTYWLRRDYLALGPSAHACWRGERWGNRFATADWAAALERGEDPASERERSPEASTSDEIVMLGLRLSSGLRAADYAPSDWASVERRYGAAFAAAQEAGRLESVPGGWRIPRRHRFLADDTIAWLAARARG</sequence>
<evidence type="ECO:0000313" key="6">
    <source>
        <dbReference type="Proteomes" id="UP000696931"/>
    </source>
</evidence>
<dbReference type="Proteomes" id="UP000696931">
    <property type="component" value="Unassembled WGS sequence"/>
</dbReference>
<dbReference type="InterPro" id="IPR023404">
    <property type="entry name" value="rSAM_horseshoe"/>
</dbReference>
<feature type="domain" description="Radical SAM core" evidence="4">
    <location>
        <begin position="27"/>
        <end position="263"/>
    </location>
</feature>
<evidence type="ECO:0000256" key="3">
    <source>
        <dbReference type="SAM" id="MobiDB-lite"/>
    </source>
</evidence>
<reference evidence="5" key="1">
    <citation type="submission" date="2020-07" db="EMBL/GenBank/DDBJ databases">
        <title>Huge and variable diversity of episymbiotic CPR bacteria and DPANN archaea in groundwater ecosystems.</title>
        <authorList>
            <person name="He C.Y."/>
            <person name="Keren R."/>
            <person name="Whittaker M."/>
            <person name="Farag I.F."/>
            <person name="Doudna J."/>
            <person name="Cate J.H.D."/>
            <person name="Banfield J.F."/>
        </authorList>
    </citation>
    <scope>NUCLEOTIDE SEQUENCE</scope>
    <source>
        <strain evidence="5">NC_groundwater_1813_Pr3_B-0.1um_71_17</strain>
    </source>
</reference>
<evidence type="ECO:0000313" key="5">
    <source>
        <dbReference type="EMBL" id="MBI5168850.1"/>
    </source>
</evidence>
<dbReference type="InterPro" id="IPR007197">
    <property type="entry name" value="rSAM"/>
</dbReference>
<keyword evidence="2" id="KW-0949">S-adenosyl-L-methionine</keyword>
<keyword evidence="2" id="KW-0408">Iron</keyword>
<dbReference type="InterPro" id="IPR004559">
    <property type="entry name" value="HemW-like"/>
</dbReference>
<comment type="caution">
    <text evidence="5">The sequence shown here is derived from an EMBL/GenBank/DDBJ whole genome shotgun (WGS) entry which is preliminary data.</text>
</comment>
<protein>
    <recommendedName>
        <fullName evidence="2">Heme chaperone HemW</fullName>
    </recommendedName>
</protein>
<keyword evidence="2" id="KW-0479">Metal-binding</keyword>
<evidence type="ECO:0000256" key="2">
    <source>
        <dbReference type="RuleBase" id="RU364116"/>
    </source>
</evidence>
<dbReference type="SFLD" id="SFLDG01065">
    <property type="entry name" value="anaerobic_coproporphyrinogen-I"/>
    <property type="match status" value="1"/>
</dbReference>
<dbReference type="PANTHER" id="PTHR13932">
    <property type="entry name" value="COPROPORPHYRINIGEN III OXIDASE"/>
    <property type="match status" value="1"/>
</dbReference>
<evidence type="ECO:0000259" key="4">
    <source>
        <dbReference type="PROSITE" id="PS51918"/>
    </source>
</evidence>
<dbReference type="GO" id="GO:0005737">
    <property type="term" value="C:cytoplasm"/>
    <property type="evidence" value="ECO:0007669"/>
    <property type="project" value="UniProtKB-SubCell"/>
</dbReference>
<keyword evidence="2" id="KW-0004">4Fe-4S</keyword>
<comment type="function">
    <text evidence="2">Probably acts as a heme chaperone, transferring heme to an unknown acceptor. Binds one molecule of heme per monomer, possibly covalently. Binds 1 [4Fe-4S] cluster. The cluster is coordinated with 3 cysteines and an exchangeable S-adenosyl-L-methionine.</text>
</comment>
<dbReference type="NCBIfam" id="TIGR00539">
    <property type="entry name" value="hemN_rel"/>
    <property type="match status" value="1"/>
</dbReference>
<organism evidence="5 6">
    <name type="scientific">Eiseniibacteriota bacterium</name>
    <dbReference type="NCBI Taxonomy" id="2212470"/>
    <lineage>
        <taxon>Bacteria</taxon>
        <taxon>Candidatus Eiseniibacteriota</taxon>
    </lineage>
</organism>
<dbReference type="GO" id="GO:0046872">
    <property type="term" value="F:metal ion binding"/>
    <property type="evidence" value="ECO:0007669"/>
    <property type="project" value="UniProtKB-UniRule"/>
</dbReference>
<comment type="similarity">
    <text evidence="1">Belongs to the anaerobic coproporphyrinogen-III oxidase family. HemW subfamily.</text>
</comment>
<dbReference type="PANTHER" id="PTHR13932:SF5">
    <property type="entry name" value="RADICAL S-ADENOSYL METHIONINE DOMAIN-CONTAINING PROTEIN 1, MITOCHONDRIAL"/>
    <property type="match status" value="1"/>
</dbReference>
<dbReference type="GO" id="GO:0006779">
    <property type="term" value="P:porphyrin-containing compound biosynthetic process"/>
    <property type="evidence" value="ECO:0007669"/>
    <property type="project" value="InterPro"/>
</dbReference>
<dbReference type="SFLD" id="SFLDS00029">
    <property type="entry name" value="Radical_SAM"/>
    <property type="match status" value="1"/>
</dbReference>
<gene>
    <name evidence="5" type="primary">hemW</name>
    <name evidence="5" type="ORF">HZA61_05140</name>
</gene>
<dbReference type="Pfam" id="PF04055">
    <property type="entry name" value="Radical_SAM"/>
    <property type="match status" value="1"/>
</dbReference>
<dbReference type="InterPro" id="IPR034505">
    <property type="entry name" value="Coproporphyrinogen-III_oxidase"/>
</dbReference>
<dbReference type="SUPFAM" id="SSF102114">
    <property type="entry name" value="Radical SAM enzymes"/>
    <property type="match status" value="1"/>
</dbReference>
<name>A0A933W1A4_UNCEI</name>
<dbReference type="SMART" id="SM00729">
    <property type="entry name" value="Elp3"/>
    <property type="match status" value="1"/>
</dbReference>
<dbReference type="SFLD" id="SFLDF00562">
    <property type="entry name" value="HemN-like__clustered_with_heat"/>
    <property type="match status" value="1"/>
</dbReference>
<dbReference type="GO" id="GO:0004109">
    <property type="term" value="F:coproporphyrinogen oxidase activity"/>
    <property type="evidence" value="ECO:0007669"/>
    <property type="project" value="InterPro"/>
</dbReference>
<keyword evidence="2" id="KW-0349">Heme</keyword>
<proteinExistence type="inferred from homology"/>
<dbReference type="GO" id="GO:0051539">
    <property type="term" value="F:4 iron, 4 sulfur cluster binding"/>
    <property type="evidence" value="ECO:0007669"/>
    <property type="project" value="UniProtKB-UniRule"/>
</dbReference>
<dbReference type="InterPro" id="IPR006638">
    <property type="entry name" value="Elp3/MiaA/NifB-like_rSAM"/>
</dbReference>
<comment type="subcellular location">
    <subcellularLocation>
        <location evidence="2">Cytoplasm</location>
    </subcellularLocation>
</comment>
<keyword evidence="2" id="KW-0411">Iron-sulfur</keyword>
<dbReference type="SFLD" id="SFLDG01082">
    <property type="entry name" value="B12-binding_domain_containing"/>
    <property type="match status" value="1"/>
</dbReference>
<dbReference type="PROSITE" id="PS51918">
    <property type="entry name" value="RADICAL_SAM"/>
    <property type="match status" value="1"/>
</dbReference>
<dbReference type="Gene3D" id="3.80.30.20">
    <property type="entry name" value="tm_1862 like domain"/>
    <property type="match status" value="1"/>
</dbReference>
<dbReference type="InterPro" id="IPR058240">
    <property type="entry name" value="rSAM_sf"/>
</dbReference>
<evidence type="ECO:0000256" key="1">
    <source>
        <dbReference type="ARBA" id="ARBA00006100"/>
    </source>
</evidence>
<dbReference type="EMBL" id="JACRIW010000038">
    <property type="protein sequence ID" value="MBI5168850.1"/>
    <property type="molecule type" value="Genomic_DNA"/>
</dbReference>